<dbReference type="Proteomes" id="UP001145114">
    <property type="component" value="Unassembled WGS sequence"/>
</dbReference>
<dbReference type="EMBL" id="JAMZIH010000062">
    <property type="protein sequence ID" value="KAJ1680056.1"/>
    <property type="molecule type" value="Genomic_DNA"/>
</dbReference>
<name>A0ACC1HWL8_9FUNG</name>
<keyword evidence="2" id="KW-1185">Reference proteome</keyword>
<evidence type="ECO:0000313" key="1">
    <source>
        <dbReference type="EMBL" id="KAJ1680056.1"/>
    </source>
</evidence>
<protein>
    <submittedName>
        <fullName evidence="1">Autophagy protein atg9</fullName>
    </submittedName>
</protein>
<sequence>MTTLLYRLRRRFMFMGVINLMFAPFIVVFLVIYSFFRYFEEIYRDPGTVVSRAYTPHARWQFRNYNELPHAFNRRVNRSFSKASAYLGRFRNETVVIVARFIAFIAGSFAAVLLLMSVVDNELSLEFEITPNRTVLFYIGLFGTIIAACRSAILQDDDALHPAWILRDVLEDLQYMPDEWRGKLHTTAVRKEFERLFAYKALTFVEELASVLTTPIVLMTTLPRCSESIIDFFRLFTTHVDHLGYVCGFATFNFERHGDARYGAPARAHNEQYVSRYGKMEQSFLAFKAEYPEWEPRDQAGSIYLQRVEQAQHTLPWRQDGWQKRVLQQQDMAGSVLPTGQSLYRAVRRASNVGGIPQQQQQQPIKAKQPATNYNNHLDSVLHQTNALFNPTLGRMGLAGGGSTRGAIPSAWTGVLSLVNRLYERPFF</sequence>
<reference evidence="1" key="1">
    <citation type="submission" date="2022-06" db="EMBL/GenBank/DDBJ databases">
        <title>Phylogenomic reconstructions and comparative analyses of Kickxellomycotina fungi.</title>
        <authorList>
            <person name="Reynolds N.K."/>
            <person name="Stajich J.E."/>
            <person name="Barry K."/>
            <person name="Grigoriev I.V."/>
            <person name="Crous P."/>
            <person name="Smith M.E."/>
        </authorList>
    </citation>
    <scope>NUCLEOTIDE SEQUENCE</scope>
    <source>
        <strain evidence="1">RSA 2271</strain>
    </source>
</reference>
<accession>A0ACC1HWL8</accession>
<comment type="caution">
    <text evidence="1">The sequence shown here is derived from an EMBL/GenBank/DDBJ whole genome shotgun (WGS) entry which is preliminary data.</text>
</comment>
<gene>
    <name evidence="1" type="primary">ATG9_1</name>
    <name evidence="1" type="ORF">EV182_000775</name>
</gene>
<evidence type="ECO:0000313" key="2">
    <source>
        <dbReference type="Proteomes" id="UP001145114"/>
    </source>
</evidence>
<proteinExistence type="predicted"/>
<organism evidence="1 2">
    <name type="scientific">Spiromyces aspiralis</name>
    <dbReference type="NCBI Taxonomy" id="68401"/>
    <lineage>
        <taxon>Eukaryota</taxon>
        <taxon>Fungi</taxon>
        <taxon>Fungi incertae sedis</taxon>
        <taxon>Zoopagomycota</taxon>
        <taxon>Kickxellomycotina</taxon>
        <taxon>Kickxellomycetes</taxon>
        <taxon>Kickxellales</taxon>
        <taxon>Kickxellaceae</taxon>
        <taxon>Spiromyces</taxon>
    </lineage>
</organism>